<dbReference type="InterPro" id="IPR026341">
    <property type="entry name" value="T9SS_type_B"/>
</dbReference>
<proteinExistence type="predicted"/>
<dbReference type="NCBIfam" id="TIGR04131">
    <property type="entry name" value="Bac_Flav_CTERM"/>
    <property type="match status" value="1"/>
</dbReference>
<protein>
    <submittedName>
        <fullName evidence="1">Gliding motility-associated C-terminal domain-containing protein</fullName>
    </submittedName>
</protein>
<dbReference type="RefSeq" id="WP_194106316.1">
    <property type="nucleotide sequence ID" value="NZ_JADFFM010000001.1"/>
</dbReference>
<organism evidence="1 2">
    <name type="scientific">Mucilaginibacter boryungensis</name>
    <dbReference type="NCBI Taxonomy" id="768480"/>
    <lineage>
        <taxon>Bacteria</taxon>
        <taxon>Pseudomonadati</taxon>
        <taxon>Bacteroidota</taxon>
        <taxon>Sphingobacteriia</taxon>
        <taxon>Sphingobacteriales</taxon>
        <taxon>Sphingobacteriaceae</taxon>
        <taxon>Mucilaginibacter</taxon>
    </lineage>
</organism>
<reference evidence="1 2" key="1">
    <citation type="submission" date="2020-10" db="EMBL/GenBank/DDBJ databases">
        <title>Mucilaginibacter mali sp. nov., isolated from rhizosphere soil of apple orchard.</title>
        <authorList>
            <person name="Lee J.-S."/>
            <person name="Kim H.S."/>
            <person name="Kim J.-S."/>
        </authorList>
    </citation>
    <scope>NUCLEOTIDE SEQUENCE [LARGE SCALE GENOMIC DNA]</scope>
    <source>
        <strain evidence="1 2">KCTC 23157</strain>
    </source>
</reference>
<dbReference type="Proteomes" id="UP000632774">
    <property type="component" value="Unassembled WGS sequence"/>
</dbReference>
<gene>
    <name evidence="1" type="ORF">IRJ18_11345</name>
</gene>
<evidence type="ECO:0000313" key="1">
    <source>
        <dbReference type="EMBL" id="MBE9666957.1"/>
    </source>
</evidence>
<name>A0ABR9XHU5_9SPHI</name>
<comment type="caution">
    <text evidence="1">The sequence shown here is derived from an EMBL/GenBank/DDBJ whole genome shotgun (WGS) entry which is preliminary data.</text>
</comment>
<evidence type="ECO:0000313" key="2">
    <source>
        <dbReference type="Proteomes" id="UP000632774"/>
    </source>
</evidence>
<keyword evidence="2" id="KW-1185">Reference proteome</keyword>
<dbReference type="SUPFAM" id="SSF63825">
    <property type="entry name" value="YWTD domain"/>
    <property type="match status" value="1"/>
</dbReference>
<accession>A0ABR9XHU5</accession>
<dbReference type="Pfam" id="PF13585">
    <property type="entry name" value="CHU_C"/>
    <property type="match status" value="1"/>
</dbReference>
<dbReference type="EMBL" id="JADFFM010000001">
    <property type="protein sequence ID" value="MBE9666957.1"/>
    <property type="molecule type" value="Genomic_DNA"/>
</dbReference>
<sequence>MRKILTLFLFCFMATGLFGQSFYVVTSNSQLYKVTVNGSVISQQNISSCSSAIGSIAVYKSTLYYCIGSSVYKATISGNSIINCTLVGTAVGSSALTVDANGLLYLVSGFDLYRLDPNTGIVTDLGTMPYTSSGDLVFYKGELYMASLQGIVKIQMNNPSASTLVISSSSTIYGLTSISLNSTTNKVYALSLNGNTTNIIELDLDNNVMGQSIGNLPYLVFDAGSPVEDGSLQDVKIDDVKIITDCPFNGKGTIQIISNDATSDFKYTLNNTTNSTGIFSGLSPGTYNLSVTLGNQTVQYANNPVVIAAFGLTKPTVTITKQNPACLDKGIITLGAGTEGSLYDIKYNNVLYSFDHSFTNLAAGTYHFDIMNKNGCVVDNMDIVLPQDACNINVNGIQVTEKCTDPNKGSIAVITSPGTDVYTYHLGNATNTTGVFNDLDPGNYTINITSAGGGNMDVPATVPDYKVINPTVTYAKHDAVCTVKGNIAFALPVNSAQYTITYNSVNYPFSHHFTELDEGTYAFTILKPDGCVLDNISVNIGKEGCEIVAFPNTFSPNNDGVNDIFRPTQTSKADDFKFKIYSRFGVLVFTSDNSHNGWDGNHNGMPVPVGVYYWMASYINNEGKPFTKSGYITLIR</sequence>